<organism evidence="1 2">
    <name type="scientific">Streptomyces rubellomurinus (strain ATCC 31215)</name>
    <dbReference type="NCBI Taxonomy" id="359131"/>
    <lineage>
        <taxon>Bacteria</taxon>
        <taxon>Bacillati</taxon>
        <taxon>Actinomycetota</taxon>
        <taxon>Actinomycetes</taxon>
        <taxon>Kitasatosporales</taxon>
        <taxon>Streptomycetaceae</taxon>
        <taxon>Streptomyces</taxon>
    </lineage>
</organism>
<comment type="caution">
    <text evidence="1">The sequence shown here is derived from an EMBL/GenBank/DDBJ whole genome shotgun (WGS) entry which is preliminary data.</text>
</comment>
<dbReference type="EMBL" id="JZKH01000042">
    <property type="protein sequence ID" value="KJS60513.1"/>
    <property type="molecule type" value="Genomic_DNA"/>
</dbReference>
<reference evidence="1 2" key="1">
    <citation type="submission" date="2015-02" db="EMBL/GenBank/DDBJ databases">
        <authorList>
            <person name="Ju K.-S."/>
            <person name="Doroghazi J.R."/>
            <person name="Metcalf W."/>
        </authorList>
    </citation>
    <scope>NUCLEOTIDE SEQUENCE [LARGE SCALE GENOMIC DNA]</scope>
    <source>
        <strain evidence="1 2">ATCC 31215</strain>
    </source>
</reference>
<dbReference type="RefSeq" id="WP_045699085.1">
    <property type="nucleotide sequence ID" value="NZ_JZKH01000042.1"/>
</dbReference>
<protein>
    <submittedName>
        <fullName evidence="1">Uncharacterized protein</fullName>
    </submittedName>
</protein>
<dbReference type="Proteomes" id="UP000033699">
    <property type="component" value="Unassembled WGS sequence"/>
</dbReference>
<gene>
    <name evidence="1" type="ORF">VM95_20880</name>
</gene>
<evidence type="ECO:0000313" key="1">
    <source>
        <dbReference type="EMBL" id="KJS60513.1"/>
    </source>
</evidence>
<keyword evidence="2" id="KW-1185">Reference proteome</keyword>
<proteinExistence type="predicted"/>
<accession>A0A0F2TBE0</accession>
<name>A0A0F2TBE0_STRR3</name>
<sequence length="122" mass="13959">MPRSRPDQVRARLPRHRTHGAQPVIDGVSARTLSAIAHLERTRTHLQPGAVARALRLWQEYVHRPERDLWDDYEDGSAECHCCGDPLEARALLDTVQNALPPRAARELRRIIDRSDALWGSW</sequence>
<dbReference type="AlphaFoldDB" id="A0A0F2TBE0"/>
<dbReference type="PATRIC" id="fig|359131.3.peg.5030"/>
<evidence type="ECO:0000313" key="2">
    <source>
        <dbReference type="Proteomes" id="UP000033699"/>
    </source>
</evidence>